<dbReference type="InterPro" id="IPR037069">
    <property type="entry name" value="AcylCoA_DH/ox_N_sf"/>
</dbReference>
<dbReference type="SUPFAM" id="SSF47203">
    <property type="entry name" value="Acyl-CoA dehydrogenase C-terminal domain-like"/>
    <property type="match status" value="1"/>
</dbReference>
<dbReference type="InterPro" id="IPR013786">
    <property type="entry name" value="AcylCoA_DH/ox_N"/>
</dbReference>
<proteinExistence type="inferred from homology"/>
<reference evidence="6 7" key="1">
    <citation type="submission" date="2019-04" db="EMBL/GenBank/DDBJ databases">
        <title>Streptomyces sp. nov. Bv016 isolated from bark of Buahinia variegata.</title>
        <authorList>
            <person name="Kanchanasin P."/>
            <person name="Tanasupawat S."/>
            <person name="Yuki M."/>
            <person name="Kudo T."/>
        </authorList>
    </citation>
    <scope>NUCLEOTIDE SEQUENCE [LARGE SCALE GENOMIC DNA]</scope>
    <source>
        <strain evidence="6 7">Bv016</strain>
    </source>
</reference>
<dbReference type="PANTHER" id="PTHR48083:SF19">
    <property type="entry name" value="FLAVIN-DEPENDENT MONOOXYGENASE, OXYGENASE SUBUNIT HSAA"/>
    <property type="match status" value="1"/>
</dbReference>
<feature type="region of interest" description="Disordered" evidence="3">
    <location>
        <begin position="1"/>
        <end position="44"/>
    </location>
</feature>
<comment type="similarity">
    <text evidence="2">Belongs to the HpaH/HsaA monooxygenase family.</text>
</comment>
<dbReference type="SUPFAM" id="SSF56645">
    <property type="entry name" value="Acyl-CoA dehydrogenase NM domain-like"/>
    <property type="match status" value="1"/>
</dbReference>
<dbReference type="PANTHER" id="PTHR48083">
    <property type="entry name" value="MEDIUM-CHAIN SPECIFIC ACYL-COA DEHYDROGENASE, MITOCHONDRIAL-RELATED"/>
    <property type="match status" value="1"/>
</dbReference>
<evidence type="ECO:0000256" key="3">
    <source>
        <dbReference type="SAM" id="MobiDB-lite"/>
    </source>
</evidence>
<dbReference type="EMBL" id="SRRT01000005">
    <property type="protein sequence ID" value="TGN75657.1"/>
    <property type="molecule type" value="Genomic_DNA"/>
</dbReference>
<dbReference type="Gene3D" id="1.20.140.10">
    <property type="entry name" value="Butyryl-CoA Dehydrogenase, subunit A, domain 3"/>
    <property type="match status" value="1"/>
</dbReference>
<dbReference type="GO" id="GO:0050660">
    <property type="term" value="F:flavin adenine dinucleotide binding"/>
    <property type="evidence" value="ECO:0007669"/>
    <property type="project" value="InterPro"/>
</dbReference>
<accession>A0A4Z1D2B9</accession>
<sequence length="430" mass="45853">MPGRPEESDRQSSGAPPAPGLSASRKSGRKKKLRGSGNDLDARAAELVNQAAGLREELFKRAADSDRDRRLPDEVMARVTGAGLTRLLVPESNGGHETSIRTLLEVCTELGRGCVSAAWVTGVLNVGNFVVSLFPERTRAEVWDDDPDARTALILGAPVRTVEPVDGGVRVSGEWPYASGSLHAEWIGGLLLADTGTGLQPHFALMPAADITVRDTWHFVGMRGTGSNTVVAEKVFVPAHRLLPYKPLIDGESDGLVPADRRYRNSLTGVFMVGLIGSLLGGADTALSYALEHAGTRRVAGTTFASQAESPTARLALAAAATRLDTAHLHARRLADSVDEHALAGENPDLLTRARARMDATQVVQQCRQAVDDIVTLYGSSALDESNPLQRLWRDVHTGSRHAGFGMGVPEQVYGSALVGQDPRAISMLV</sequence>
<dbReference type="Gene3D" id="2.40.110.10">
    <property type="entry name" value="Butyryl-CoA Dehydrogenase, subunit A, domain 2"/>
    <property type="match status" value="1"/>
</dbReference>
<keyword evidence="7" id="KW-1185">Reference proteome</keyword>
<dbReference type="InterPro" id="IPR009100">
    <property type="entry name" value="AcylCoA_DH/oxidase_NM_dom_sf"/>
</dbReference>
<evidence type="ECO:0000259" key="4">
    <source>
        <dbReference type="Pfam" id="PF02771"/>
    </source>
</evidence>
<organism evidence="6 7">
    <name type="scientific">Streptomyces bauhiniae</name>
    <dbReference type="NCBI Taxonomy" id="2340725"/>
    <lineage>
        <taxon>Bacteria</taxon>
        <taxon>Bacillati</taxon>
        <taxon>Actinomycetota</taxon>
        <taxon>Actinomycetes</taxon>
        <taxon>Kitasatosporales</taxon>
        <taxon>Streptomycetaceae</taxon>
        <taxon>Streptomyces</taxon>
    </lineage>
</organism>
<keyword evidence="1" id="KW-0560">Oxidoreductase</keyword>
<feature type="domain" description="Acyl-CoA dehydrogenase/oxidase N-terminal" evidence="4">
    <location>
        <begin position="54"/>
        <end position="124"/>
    </location>
</feature>
<dbReference type="Pfam" id="PF08028">
    <property type="entry name" value="Acyl-CoA_dh_2"/>
    <property type="match status" value="1"/>
</dbReference>
<dbReference type="InterPro" id="IPR046373">
    <property type="entry name" value="Acyl-CoA_Oxase/DH_mid-dom_sf"/>
</dbReference>
<dbReference type="AlphaFoldDB" id="A0A4Z1D2B9"/>
<comment type="caution">
    <text evidence="6">The sequence shown here is derived from an EMBL/GenBank/DDBJ whole genome shotgun (WGS) entry which is preliminary data.</text>
</comment>
<dbReference type="InterPro" id="IPR050741">
    <property type="entry name" value="Acyl-CoA_dehydrogenase"/>
</dbReference>
<protein>
    <submittedName>
        <fullName evidence="6">Acyl-CoA dehydrogenase</fullName>
    </submittedName>
</protein>
<dbReference type="InterPro" id="IPR013107">
    <property type="entry name" value="Acyl-CoA_DH_C"/>
</dbReference>
<feature type="domain" description="Acyl-CoA dehydrogenase C-terminal" evidence="5">
    <location>
        <begin position="279"/>
        <end position="405"/>
    </location>
</feature>
<evidence type="ECO:0000313" key="7">
    <source>
        <dbReference type="Proteomes" id="UP000298159"/>
    </source>
</evidence>
<dbReference type="Proteomes" id="UP000298159">
    <property type="component" value="Unassembled WGS sequence"/>
</dbReference>
<name>A0A4Z1D2B9_9ACTN</name>
<evidence type="ECO:0000256" key="1">
    <source>
        <dbReference type="ARBA" id="ARBA00023002"/>
    </source>
</evidence>
<dbReference type="GO" id="GO:0005737">
    <property type="term" value="C:cytoplasm"/>
    <property type="evidence" value="ECO:0007669"/>
    <property type="project" value="TreeGrafter"/>
</dbReference>
<feature type="compositionally biased region" description="Basic and acidic residues" evidence="3">
    <location>
        <begin position="1"/>
        <end position="10"/>
    </location>
</feature>
<dbReference type="PIRSF" id="PIRSF016578">
    <property type="entry name" value="HsaA"/>
    <property type="match status" value="1"/>
</dbReference>
<dbReference type="GO" id="GO:0033539">
    <property type="term" value="P:fatty acid beta-oxidation using acyl-CoA dehydrogenase"/>
    <property type="evidence" value="ECO:0007669"/>
    <property type="project" value="TreeGrafter"/>
</dbReference>
<evidence type="ECO:0000256" key="2">
    <source>
        <dbReference type="ARBA" id="ARBA00049661"/>
    </source>
</evidence>
<gene>
    <name evidence="6" type="ORF">E5083_18570</name>
</gene>
<dbReference type="InterPro" id="IPR036250">
    <property type="entry name" value="AcylCo_DH-like_C"/>
</dbReference>
<dbReference type="GO" id="GO:0003995">
    <property type="term" value="F:acyl-CoA dehydrogenase activity"/>
    <property type="evidence" value="ECO:0007669"/>
    <property type="project" value="TreeGrafter"/>
</dbReference>
<dbReference type="Gene3D" id="1.10.540.10">
    <property type="entry name" value="Acyl-CoA dehydrogenase/oxidase, N-terminal domain"/>
    <property type="match status" value="1"/>
</dbReference>
<dbReference type="GO" id="GO:0016712">
    <property type="term" value="F:oxidoreductase activity, acting on paired donors, with incorporation or reduction of molecular oxygen, reduced flavin or flavoprotein as one donor, and incorporation of one atom of oxygen"/>
    <property type="evidence" value="ECO:0007669"/>
    <property type="project" value="TreeGrafter"/>
</dbReference>
<dbReference type="Pfam" id="PF02771">
    <property type="entry name" value="Acyl-CoA_dh_N"/>
    <property type="match status" value="1"/>
</dbReference>
<evidence type="ECO:0000313" key="6">
    <source>
        <dbReference type="EMBL" id="TGN75657.1"/>
    </source>
</evidence>
<evidence type="ECO:0000259" key="5">
    <source>
        <dbReference type="Pfam" id="PF08028"/>
    </source>
</evidence>